<keyword evidence="4" id="KW-0804">Transcription</keyword>
<gene>
    <name evidence="8" type="ORF">DIABBA_LOCUS4580</name>
</gene>
<dbReference type="AlphaFoldDB" id="A0A9N9SZ74"/>
<dbReference type="SUPFAM" id="SSF101546">
    <property type="entry name" value="ASF1-like"/>
    <property type="match status" value="1"/>
</dbReference>
<name>A0A9N9SZ74_DIABA</name>
<keyword evidence="6" id="KW-0539">Nucleus</keyword>
<dbReference type="InterPro" id="IPR036747">
    <property type="entry name" value="ASF1-like_sf"/>
</dbReference>
<organism evidence="8 9">
    <name type="scientific">Diabrotica balteata</name>
    <name type="common">Banded cucumber beetle</name>
    <dbReference type="NCBI Taxonomy" id="107213"/>
    <lineage>
        <taxon>Eukaryota</taxon>
        <taxon>Metazoa</taxon>
        <taxon>Ecdysozoa</taxon>
        <taxon>Arthropoda</taxon>
        <taxon>Hexapoda</taxon>
        <taxon>Insecta</taxon>
        <taxon>Pterygota</taxon>
        <taxon>Neoptera</taxon>
        <taxon>Endopterygota</taxon>
        <taxon>Coleoptera</taxon>
        <taxon>Polyphaga</taxon>
        <taxon>Cucujiformia</taxon>
        <taxon>Chrysomeloidea</taxon>
        <taxon>Chrysomelidae</taxon>
        <taxon>Galerucinae</taxon>
        <taxon>Diabroticina</taxon>
        <taxon>Diabroticites</taxon>
        <taxon>Diabrotica</taxon>
    </lineage>
</organism>
<proteinExistence type="inferred from homology"/>
<evidence type="ECO:0000256" key="1">
    <source>
        <dbReference type="ARBA" id="ARBA00004123"/>
    </source>
</evidence>
<dbReference type="InterPro" id="IPR006818">
    <property type="entry name" value="ASF1-like"/>
</dbReference>
<feature type="compositionally biased region" description="Polar residues" evidence="7">
    <location>
        <begin position="190"/>
        <end position="202"/>
    </location>
</feature>
<feature type="compositionally biased region" description="Low complexity" evidence="7">
    <location>
        <begin position="154"/>
        <end position="164"/>
    </location>
</feature>
<dbReference type="Proteomes" id="UP001153709">
    <property type="component" value="Chromosome 3"/>
</dbReference>
<comment type="subcellular location">
    <subcellularLocation>
        <location evidence="1">Nucleus</location>
    </subcellularLocation>
</comment>
<dbReference type="Pfam" id="PF04729">
    <property type="entry name" value="ASF1_hist_chap"/>
    <property type="match status" value="1"/>
</dbReference>
<evidence type="ECO:0000256" key="5">
    <source>
        <dbReference type="ARBA" id="ARBA00023186"/>
    </source>
</evidence>
<keyword evidence="9" id="KW-1185">Reference proteome</keyword>
<dbReference type="FunFam" id="2.60.40.1490:FF:000001">
    <property type="entry name" value="Histone chaperone ASF1"/>
    <property type="match status" value="1"/>
</dbReference>
<dbReference type="GO" id="GO:0000785">
    <property type="term" value="C:chromatin"/>
    <property type="evidence" value="ECO:0007669"/>
    <property type="project" value="TreeGrafter"/>
</dbReference>
<dbReference type="PANTHER" id="PTHR12040:SF0">
    <property type="entry name" value="HISTONE CHAPERONE ASF1"/>
    <property type="match status" value="1"/>
</dbReference>
<sequence>MAKVQLCNITVMDNPSPFLNPFQFEITFECIEELREDLEWKMIYVGSAESEDYDQTLDSVFVGPIPEGKHMFVFQADPPNVSRIPENDALGVTVVLLTCSYRSQEFIRVGYFINNEYTDPELKENLPSPPQFDKVTRNILASEPRVTRFKINWEETNPTENNTNSDQNGASAPSTSEAGPSAPVEVPAFNENSNSWATMECS</sequence>
<evidence type="ECO:0008006" key="10">
    <source>
        <dbReference type="Google" id="ProtNLM"/>
    </source>
</evidence>
<evidence type="ECO:0000313" key="8">
    <source>
        <dbReference type="EMBL" id="CAG9830933.1"/>
    </source>
</evidence>
<feature type="compositionally biased region" description="Polar residues" evidence="7">
    <location>
        <begin position="165"/>
        <end position="178"/>
    </location>
</feature>
<dbReference type="GO" id="GO:0005634">
    <property type="term" value="C:nucleus"/>
    <property type="evidence" value="ECO:0007669"/>
    <property type="project" value="UniProtKB-SubCell"/>
</dbReference>
<feature type="region of interest" description="Disordered" evidence="7">
    <location>
        <begin position="151"/>
        <end position="202"/>
    </location>
</feature>
<dbReference type="EMBL" id="OU898278">
    <property type="protein sequence ID" value="CAG9830933.1"/>
    <property type="molecule type" value="Genomic_DNA"/>
</dbReference>
<protein>
    <recommendedName>
        <fullName evidence="10">Histone chaperone asf1</fullName>
    </recommendedName>
</protein>
<evidence type="ECO:0000256" key="7">
    <source>
        <dbReference type="SAM" id="MobiDB-lite"/>
    </source>
</evidence>
<keyword evidence="5" id="KW-0143">Chaperone</keyword>
<accession>A0A9N9SZ74</accession>
<evidence type="ECO:0000256" key="4">
    <source>
        <dbReference type="ARBA" id="ARBA00023163"/>
    </source>
</evidence>
<comment type="similarity">
    <text evidence="2">Belongs to the ASF1 family.</text>
</comment>
<evidence type="ECO:0000313" key="9">
    <source>
        <dbReference type="Proteomes" id="UP001153709"/>
    </source>
</evidence>
<dbReference type="GO" id="GO:0042393">
    <property type="term" value="F:histone binding"/>
    <property type="evidence" value="ECO:0007669"/>
    <property type="project" value="TreeGrafter"/>
</dbReference>
<evidence type="ECO:0000256" key="2">
    <source>
        <dbReference type="ARBA" id="ARBA00006051"/>
    </source>
</evidence>
<reference evidence="8" key="1">
    <citation type="submission" date="2022-01" db="EMBL/GenBank/DDBJ databases">
        <authorList>
            <person name="King R."/>
        </authorList>
    </citation>
    <scope>NUCLEOTIDE SEQUENCE</scope>
</reference>
<keyword evidence="3" id="KW-0805">Transcription regulation</keyword>
<dbReference type="GO" id="GO:0006335">
    <property type="term" value="P:DNA replication-dependent chromatin assembly"/>
    <property type="evidence" value="ECO:0007669"/>
    <property type="project" value="TreeGrafter"/>
</dbReference>
<evidence type="ECO:0000256" key="3">
    <source>
        <dbReference type="ARBA" id="ARBA00023015"/>
    </source>
</evidence>
<dbReference type="Gene3D" id="2.60.40.1490">
    <property type="entry name" value="Histone chaperone ASF1-like"/>
    <property type="match status" value="1"/>
</dbReference>
<dbReference type="OrthoDB" id="29755at2759"/>
<evidence type="ECO:0000256" key="6">
    <source>
        <dbReference type="ARBA" id="ARBA00023242"/>
    </source>
</evidence>
<dbReference type="PANTHER" id="PTHR12040">
    <property type="entry name" value="ANTI-SILENCING PROTEIN 1"/>
    <property type="match status" value="1"/>
</dbReference>